<reference evidence="12" key="2">
    <citation type="submission" date="2017-05" db="EMBL/GenBank/DDBJ databases">
        <title>Whole genome sequence of fish pathogenic bacteria, Photobacterium damselae subsp. piscicida, strain 91-197, isolated from hybrid striped bass (Morone sp.) in USA.</title>
        <authorList>
            <person name="Teru Y."/>
            <person name="Hikima J."/>
            <person name="Kono T."/>
            <person name="Sakai M."/>
            <person name="Takano T."/>
            <person name="Hawke J.P."/>
            <person name="Takeyama H."/>
            <person name="Aoki T."/>
        </authorList>
    </citation>
    <scope>NUCLEOTIDE SEQUENCE [LARGE SCALE GENOMIC DNA]</scope>
    <source>
        <strain evidence="12">91-197</strain>
    </source>
</reference>
<evidence type="ECO:0000256" key="3">
    <source>
        <dbReference type="ARBA" id="ARBA00022475"/>
    </source>
</evidence>
<dbReference type="Proteomes" id="UP000516656">
    <property type="component" value="Chromosome 1"/>
</dbReference>
<dbReference type="PANTHER" id="PTHR22911">
    <property type="entry name" value="ACYL-MALONYL CONDENSING ENZYME-RELATED"/>
    <property type="match status" value="1"/>
</dbReference>
<feature type="transmembrane region" description="Helical" evidence="8">
    <location>
        <begin position="112"/>
        <end position="129"/>
    </location>
</feature>
<dbReference type="InterPro" id="IPR037185">
    <property type="entry name" value="EmrE-like"/>
</dbReference>
<dbReference type="AlphaFoldDB" id="A0A1V1V7Y3"/>
<protein>
    <submittedName>
        <fullName evidence="11">DMT family transporter</fullName>
    </submittedName>
    <submittedName>
        <fullName evidence="10">EamA-like transporter family protein</fullName>
    </submittedName>
</protein>
<feature type="transmembrane region" description="Helical" evidence="8">
    <location>
        <begin position="87"/>
        <end position="105"/>
    </location>
</feature>
<evidence type="ECO:0000313" key="10">
    <source>
        <dbReference type="EMBL" id="BAX51505.1"/>
    </source>
</evidence>
<feature type="transmembrane region" description="Helical" evidence="8">
    <location>
        <begin position="204"/>
        <end position="223"/>
    </location>
</feature>
<dbReference type="PANTHER" id="PTHR22911:SF130">
    <property type="entry name" value="BIOTIN TRANSPORTER"/>
    <property type="match status" value="1"/>
</dbReference>
<name>A0A1V1V7Y3_PHODP</name>
<organism evidence="11 13">
    <name type="scientific">Photobacterium damsela subsp. piscicida</name>
    <name type="common">Pasteurella piscicida</name>
    <dbReference type="NCBI Taxonomy" id="38294"/>
    <lineage>
        <taxon>Bacteria</taxon>
        <taxon>Pseudomonadati</taxon>
        <taxon>Pseudomonadota</taxon>
        <taxon>Gammaproteobacteria</taxon>
        <taxon>Vibrionales</taxon>
        <taxon>Vibrionaceae</taxon>
        <taxon>Photobacterium</taxon>
    </lineage>
</organism>
<evidence type="ECO:0000256" key="8">
    <source>
        <dbReference type="SAM" id="Phobius"/>
    </source>
</evidence>
<dbReference type="RefSeq" id="WP_086957421.1">
    <property type="nucleotide sequence ID" value="NZ_AP018045.1"/>
</dbReference>
<feature type="transmembrane region" description="Helical" evidence="8">
    <location>
        <begin position="260"/>
        <end position="277"/>
    </location>
</feature>
<dbReference type="InterPro" id="IPR000620">
    <property type="entry name" value="EamA_dom"/>
</dbReference>
<feature type="transmembrane region" description="Helical" evidence="8">
    <location>
        <begin position="60"/>
        <end position="81"/>
    </location>
</feature>
<evidence type="ECO:0000256" key="1">
    <source>
        <dbReference type="ARBA" id="ARBA00004651"/>
    </source>
</evidence>
<evidence type="ECO:0000256" key="6">
    <source>
        <dbReference type="ARBA" id="ARBA00022989"/>
    </source>
</evidence>
<keyword evidence="3" id="KW-1003">Cell membrane</keyword>
<dbReference type="GO" id="GO:0005886">
    <property type="term" value="C:plasma membrane"/>
    <property type="evidence" value="ECO:0007669"/>
    <property type="project" value="UniProtKB-SubCell"/>
</dbReference>
<dbReference type="EMBL" id="CP061854">
    <property type="protein sequence ID" value="QOD56469.1"/>
    <property type="molecule type" value="Genomic_DNA"/>
</dbReference>
<evidence type="ECO:0000313" key="13">
    <source>
        <dbReference type="Proteomes" id="UP000516656"/>
    </source>
</evidence>
<evidence type="ECO:0000256" key="2">
    <source>
        <dbReference type="ARBA" id="ARBA00022448"/>
    </source>
</evidence>
<feature type="domain" description="EamA" evidence="9">
    <location>
        <begin position="5"/>
        <end position="127"/>
    </location>
</feature>
<accession>A0A1V1V7Y3</accession>
<keyword evidence="2" id="KW-0813">Transport</keyword>
<evidence type="ECO:0000256" key="5">
    <source>
        <dbReference type="ARBA" id="ARBA00022737"/>
    </source>
</evidence>
<evidence type="ECO:0000313" key="11">
    <source>
        <dbReference type="EMBL" id="QOD56469.1"/>
    </source>
</evidence>
<dbReference type="Proteomes" id="UP000218676">
    <property type="component" value="Chromosome 1"/>
</dbReference>
<feature type="transmembrane region" description="Helical" evidence="8">
    <location>
        <begin position="173"/>
        <end position="192"/>
    </location>
</feature>
<feature type="transmembrane region" description="Helical" evidence="8">
    <location>
        <begin position="235"/>
        <end position="254"/>
    </location>
</feature>
<feature type="transmembrane region" description="Helical" evidence="8">
    <location>
        <begin position="135"/>
        <end position="153"/>
    </location>
</feature>
<proteinExistence type="predicted"/>
<evidence type="ECO:0000256" key="4">
    <source>
        <dbReference type="ARBA" id="ARBA00022692"/>
    </source>
</evidence>
<dbReference type="EMBL" id="AP018045">
    <property type="protein sequence ID" value="BAX51505.1"/>
    <property type="molecule type" value="Genomic_DNA"/>
</dbReference>
<keyword evidence="4 8" id="KW-0812">Transmembrane</keyword>
<reference evidence="11 13" key="3">
    <citation type="submission" date="2020-09" db="EMBL/GenBank/DDBJ databases">
        <title>Complete, closed and curated genome sequences of Photobacterium damselae subsp. piscicida isolates from Australia indicate localised evolution and additional plasmid-borne pathogenicity mechanisms.</title>
        <authorList>
            <person name="Baseggio L."/>
            <person name="Silayeva O."/>
            <person name="Buller N."/>
            <person name="Landos M."/>
            <person name="Engelstaedter J."/>
            <person name="Barnes A.C."/>
        </authorList>
    </citation>
    <scope>NUCLEOTIDE SEQUENCE [LARGE SCALE GENOMIC DNA]</scope>
    <source>
        <strain evidence="11 13">AS-16-0540-1</strain>
    </source>
</reference>
<reference evidence="10" key="1">
    <citation type="journal article" date="2017" name="Genome Announc.">
        <title>Whole-Genome Sequence of Photobacterium damselae subsp. piscicida Strain 91-197, Isolated from Hybrid Striped Bass (Morone sp.) in the United States.</title>
        <authorList>
            <person name="Teru Y."/>
            <person name="Hikima J."/>
            <person name="Kono T."/>
            <person name="Sakai M."/>
            <person name="Takano T."/>
            <person name="Hawke J.P."/>
            <person name="Takeyama H."/>
            <person name="Aoki T."/>
        </authorList>
    </citation>
    <scope>NUCLEOTIDE SEQUENCE</scope>
    <source>
        <strain evidence="10">91-197</strain>
    </source>
</reference>
<evidence type="ECO:0000256" key="7">
    <source>
        <dbReference type="ARBA" id="ARBA00023136"/>
    </source>
</evidence>
<dbReference type="InterPro" id="IPR004779">
    <property type="entry name" value="CO/AA/NH_transpt"/>
</dbReference>
<keyword evidence="5" id="KW-0677">Repeat</keyword>
<feature type="transmembrane region" description="Helical" evidence="8">
    <location>
        <begin position="29"/>
        <end position="48"/>
    </location>
</feature>
<dbReference type="NCBIfam" id="TIGR00950">
    <property type="entry name" value="2A78"/>
    <property type="match status" value="1"/>
</dbReference>
<sequence>MGYLSAVTLLWAFSFSLIGVYLAGQVDAWFSVLTRVVLAALVFAPFLRSKHLHPSLALKLMAVGAFQLGLMYCFYYQSFLYLSVPEVLLFTIFTPIYVTLIYDALNRQFSPWYLLTAAIAVLGAAIIKFEGINQNFILGFCIVQGANLCFAIGQVGYKKIIEKEPQDLPQHTVFGWFYLGAIAVALPMYLLFGDSSKLPTSHLQWGILVYLGTVASGLGYFIWNKGATMVNAGALAIMNNALVPAGLIVNIVIWNRDVDYPRLIVGGIIIVASLWLNETWVKRKVALNQLIKGAEKL</sequence>
<comment type="subcellular location">
    <subcellularLocation>
        <location evidence="1">Cell membrane</location>
        <topology evidence="1">Multi-pass membrane protein</topology>
    </subcellularLocation>
</comment>
<dbReference type="Pfam" id="PF00892">
    <property type="entry name" value="EamA"/>
    <property type="match status" value="2"/>
</dbReference>
<gene>
    <name evidence="11" type="ORF">IC627_15115</name>
    <name evidence="10" type="ORF">PDPUS_1_00130</name>
</gene>
<dbReference type="SUPFAM" id="SSF103481">
    <property type="entry name" value="Multidrug resistance efflux transporter EmrE"/>
    <property type="match status" value="2"/>
</dbReference>
<evidence type="ECO:0000259" key="9">
    <source>
        <dbReference type="Pfam" id="PF00892"/>
    </source>
</evidence>
<keyword evidence="6 8" id="KW-1133">Transmembrane helix</keyword>
<keyword evidence="7 8" id="KW-0472">Membrane</keyword>
<feature type="domain" description="EamA" evidence="9">
    <location>
        <begin position="139"/>
        <end position="275"/>
    </location>
</feature>
<evidence type="ECO:0000313" key="12">
    <source>
        <dbReference type="Proteomes" id="UP000218676"/>
    </source>
</evidence>